<dbReference type="EMBL" id="JAWPEI010000002">
    <property type="protein sequence ID" value="KAK4733747.1"/>
    <property type="molecule type" value="Genomic_DNA"/>
</dbReference>
<gene>
    <name evidence="1" type="ORF">R3W88_008008</name>
</gene>
<organism evidence="1 2">
    <name type="scientific">Solanum pinnatisectum</name>
    <name type="common">tansyleaf nightshade</name>
    <dbReference type="NCBI Taxonomy" id="50273"/>
    <lineage>
        <taxon>Eukaryota</taxon>
        <taxon>Viridiplantae</taxon>
        <taxon>Streptophyta</taxon>
        <taxon>Embryophyta</taxon>
        <taxon>Tracheophyta</taxon>
        <taxon>Spermatophyta</taxon>
        <taxon>Magnoliopsida</taxon>
        <taxon>eudicotyledons</taxon>
        <taxon>Gunneridae</taxon>
        <taxon>Pentapetalae</taxon>
        <taxon>asterids</taxon>
        <taxon>lamiids</taxon>
        <taxon>Solanales</taxon>
        <taxon>Solanaceae</taxon>
        <taxon>Solanoideae</taxon>
        <taxon>Solaneae</taxon>
        <taxon>Solanum</taxon>
    </lineage>
</organism>
<dbReference type="PANTHER" id="PTHR33116:SF70">
    <property type="entry name" value="NON-LTR RETROELEMENT REVERSE TRANSCRIPTASE-LIKE PROTEIN"/>
    <property type="match status" value="1"/>
</dbReference>
<evidence type="ECO:0008006" key="3">
    <source>
        <dbReference type="Google" id="ProtNLM"/>
    </source>
</evidence>
<keyword evidence="2" id="KW-1185">Reference proteome</keyword>
<dbReference type="PANTHER" id="PTHR33116">
    <property type="entry name" value="REVERSE TRANSCRIPTASE ZINC-BINDING DOMAIN-CONTAINING PROTEIN-RELATED-RELATED"/>
    <property type="match status" value="1"/>
</dbReference>
<proteinExistence type="predicted"/>
<reference evidence="1 2" key="1">
    <citation type="submission" date="2023-10" db="EMBL/GenBank/DDBJ databases">
        <title>Genome-Wide Identification Analysis in wild type Solanum Pinnatisectum Reveals Some Genes Defensing Phytophthora Infestans.</title>
        <authorList>
            <person name="Sun C."/>
        </authorList>
    </citation>
    <scope>NUCLEOTIDE SEQUENCE [LARGE SCALE GENOMIC DNA]</scope>
    <source>
        <strain evidence="1">LQN</strain>
        <tissue evidence="1">Leaf</tissue>
    </source>
</reference>
<accession>A0AAV9M7A7</accession>
<sequence length="84" mass="9629">MRKRLAGWKTKFLNLARRTVLAKATLSSIASHVMQYIKLPAKLISTIHRTQRDFVWGTTAENRKIHLLHWDNITNTRATGGFGL</sequence>
<dbReference type="Proteomes" id="UP001311915">
    <property type="component" value="Unassembled WGS sequence"/>
</dbReference>
<evidence type="ECO:0000313" key="1">
    <source>
        <dbReference type="EMBL" id="KAK4733747.1"/>
    </source>
</evidence>
<evidence type="ECO:0000313" key="2">
    <source>
        <dbReference type="Proteomes" id="UP001311915"/>
    </source>
</evidence>
<name>A0AAV9M7A7_9SOLN</name>
<dbReference type="AlphaFoldDB" id="A0AAV9M7A7"/>
<comment type="caution">
    <text evidence="1">The sequence shown here is derived from an EMBL/GenBank/DDBJ whole genome shotgun (WGS) entry which is preliminary data.</text>
</comment>
<protein>
    <recommendedName>
        <fullName evidence="3">Reverse transcriptase</fullName>
    </recommendedName>
</protein>